<feature type="domain" description="Glycosyl hydrolase family 30 TIM-barrel" evidence="7">
    <location>
        <begin position="780"/>
        <end position="860"/>
    </location>
</feature>
<evidence type="ECO:0000256" key="2">
    <source>
        <dbReference type="ARBA" id="ARBA00005382"/>
    </source>
</evidence>
<keyword evidence="6" id="KW-0443">Lipid metabolism</keyword>
<keyword evidence="4" id="KW-0732">Signal</keyword>
<dbReference type="Proteomes" id="UP000728032">
    <property type="component" value="Unassembled WGS sequence"/>
</dbReference>
<dbReference type="InterPro" id="IPR017853">
    <property type="entry name" value="GH"/>
</dbReference>
<dbReference type="PRINTS" id="PR00843">
    <property type="entry name" value="GLHYDRLASE30"/>
</dbReference>
<feature type="non-terminal residue" evidence="8">
    <location>
        <position position="1"/>
    </location>
</feature>
<dbReference type="InterPro" id="IPR033453">
    <property type="entry name" value="Glyco_hydro_30_TIM-barrel"/>
</dbReference>
<evidence type="ECO:0000256" key="1">
    <source>
        <dbReference type="ARBA" id="ARBA00001013"/>
    </source>
</evidence>
<evidence type="ECO:0000313" key="8">
    <source>
        <dbReference type="EMBL" id="CAD7651405.1"/>
    </source>
</evidence>
<keyword evidence="5 6" id="KW-0378">Hydrolase</keyword>
<proteinExistence type="inferred from homology"/>
<evidence type="ECO:0000256" key="5">
    <source>
        <dbReference type="ARBA" id="ARBA00022801"/>
    </source>
</evidence>
<reference evidence="8" key="1">
    <citation type="submission" date="2020-11" db="EMBL/GenBank/DDBJ databases">
        <authorList>
            <person name="Tran Van P."/>
        </authorList>
    </citation>
    <scope>NUCLEOTIDE SEQUENCE</scope>
</reference>
<dbReference type="EMBL" id="OC919473">
    <property type="protein sequence ID" value="CAD7651405.1"/>
    <property type="molecule type" value="Genomic_DNA"/>
</dbReference>
<dbReference type="PANTHER" id="PTHR11069:SF23">
    <property type="entry name" value="LYSOSOMAL ACID GLUCOSYLCERAMIDASE"/>
    <property type="match status" value="1"/>
</dbReference>
<keyword evidence="9" id="KW-1185">Reference proteome</keyword>
<dbReference type="GO" id="GO:0004348">
    <property type="term" value="F:glucosylceramidase activity"/>
    <property type="evidence" value="ECO:0007669"/>
    <property type="project" value="UniProtKB-EC"/>
</dbReference>
<evidence type="ECO:0000259" key="7">
    <source>
        <dbReference type="Pfam" id="PF02055"/>
    </source>
</evidence>
<accession>A0A7R9QMC8</accession>
<dbReference type="SUPFAM" id="SSF51445">
    <property type="entry name" value="(Trans)glycosidases"/>
    <property type="match status" value="1"/>
</dbReference>
<dbReference type="GO" id="GO:0006680">
    <property type="term" value="P:glucosylceramide catabolic process"/>
    <property type="evidence" value="ECO:0007669"/>
    <property type="project" value="TreeGrafter"/>
</dbReference>
<comment type="catalytic activity">
    <reaction evidence="1">
        <text>a beta-D-glucosyl-(1&lt;-&gt;1')-N-acylsphing-4-enine + H2O = an N-acylsphing-4-enine + D-glucose</text>
        <dbReference type="Rhea" id="RHEA:13269"/>
        <dbReference type="ChEBI" id="CHEBI:4167"/>
        <dbReference type="ChEBI" id="CHEBI:15377"/>
        <dbReference type="ChEBI" id="CHEBI:22801"/>
        <dbReference type="ChEBI" id="CHEBI:52639"/>
        <dbReference type="EC" id="3.2.1.45"/>
    </reaction>
    <physiologicalReaction direction="left-to-right" evidence="1">
        <dbReference type="Rhea" id="RHEA:13270"/>
    </physiologicalReaction>
</comment>
<dbReference type="Gene3D" id="3.20.20.80">
    <property type="entry name" value="Glycosidases"/>
    <property type="match status" value="1"/>
</dbReference>
<dbReference type="EMBL" id="CAJPVJ010004648">
    <property type="protein sequence ID" value="CAG2168799.1"/>
    <property type="molecule type" value="Genomic_DNA"/>
</dbReference>
<dbReference type="PANTHER" id="PTHR11069">
    <property type="entry name" value="GLUCOSYLCERAMIDASE"/>
    <property type="match status" value="1"/>
</dbReference>
<evidence type="ECO:0000256" key="4">
    <source>
        <dbReference type="ARBA" id="ARBA00022729"/>
    </source>
</evidence>
<dbReference type="OrthoDB" id="2160638at2759"/>
<keyword evidence="6" id="KW-0746">Sphingolipid metabolism</keyword>
<keyword evidence="6" id="KW-0326">Glycosidase</keyword>
<comment type="similarity">
    <text evidence="2 6">Belongs to the glycosyl hydrolase 30 family.</text>
</comment>
<sequence length="860" mass="98010">MELHTSADILFINMVNHKFLQNYYEHCVQSAPGHPMYYECQYCLFEGSWKGWFPESKFGEYRENCMKSLLKQKGRDVYSIENIMRWTGIRRDSNGWIDRYNTSLNLPGQTFTGVTGVIIDVEQGTFELQLSNDPDLPALINTTDIEEVLTNGITHSVFSLDQVGDSMFEHLPFQQMQYTPSAINKTKNYLATLLHADYMLKMLTMATEVSSNKPFPTREARDGFLNVLPDELREDLVLERSPESAFGQTVSFWIEAEDLWYSECLQPGGRRVVDFHDCPMRVRTGMSCDMEDDADEHRDASREKTFADLFTECYDEIGEYFPVFSRLRELLKLQAVVIIVDSVYRCLEKAKREAGVDRDQIVEMLHKLRQQIQYPINTEGRVRELFRDTLRENGVDNEYDIGISEVMRVKREIAGNLADMEEQMFDKMTQVLDDSLELGKPQWLRKLVCQWVRYDERDKLVDHLEHHMKLLLVNKLAKFGNNCRQIGIQFPEQSELDQDKLYSGEWVPVAHSLATQYRSYGGVCLLPKLVSLQSSSNDQGAISPETNRMTKTNQGINIKYGPSGKPVIRTPRYSALKTAREVAKRASKLRNKVTINSEPALSPNIGARQDEKRGITVDKPVEIFWGLHQFLRTVCVVTNRVTLWGKVDRKYSSPVTTLAGDVNGKLYIPGRHHALPIYGNTGPEFSHIGYDKQLDPAYGANPCKGKDFGKGSVVCVCDSTYCDDLDPVVKTAAGVVTLFETSLGGDRFKRTDLKFGDHHSEHPTKVQNLTIDRTKHVQKIVGFGGSFTDATGYTISTLPEALQKHIIDDYFSAKGVEYNLNRLPIGGADFSRRAYSYDDGHDGDFELKQFALTDEDKTYK</sequence>
<dbReference type="SUPFAM" id="SSF51011">
    <property type="entry name" value="Glycosyl hydrolase domain"/>
    <property type="match status" value="1"/>
</dbReference>
<dbReference type="EC" id="3.2.1.45" evidence="3 6"/>
<organism evidence="8">
    <name type="scientific">Oppiella nova</name>
    <dbReference type="NCBI Taxonomy" id="334625"/>
    <lineage>
        <taxon>Eukaryota</taxon>
        <taxon>Metazoa</taxon>
        <taxon>Ecdysozoa</taxon>
        <taxon>Arthropoda</taxon>
        <taxon>Chelicerata</taxon>
        <taxon>Arachnida</taxon>
        <taxon>Acari</taxon>
        <taxon>Acariformes</taxon>
        <taxon>Sarcoptiformes</taxon>
        <taxon>Oribatida</taxon>
        <taxon>Brachypylina</taxon>
        <taxon>Oppioidea</taxon>
        <taxon>Oppiidae</taxon>
        <taxon>Oppiella</taxon>
    </lineage>
</organism>
<dbReference type="AlphaFoldDB" id="A0A7R9QMC8"/>
<evidence type="ECO:0000256" key="3">
    <source>
        <dbReference type="ARBA" id="ARBA00012658"/>
    </source>
</evidence>
<gene>
    <name evidence="8" type="ORF">ONB1V03_LOCUS8283</name>
</gene>
<dbReference type="Pfam" id="PF02055">
    <property type="entry name" value="Glyco_hydro_30"/>
    <property type="match status" value="1"/>
</dbReference>
<protein>
    <recommendedName>
        <fullName evidence="3 6">Glucosylceramidase</fullName>
        <ecNumber evidence="3 6">3.2.1.45</ecNumber>
    </recommendedName>
</protein>
<dbReference type="InterPro" id="IPR001139">
    <property type="entry name" value="Glyco_hydro_30"/>
</dbReference>
<evidence type="ECO:0000313" key="9">
    <source>
        <dbReference type="Proteomes" id="UP000728032"/>
    </source>
</evidence>
<dbReference type="GO" id="GO:0016020">
    <property type="term" value="C:membrane"/>
    <property type="evidence" value="ECO:0007669"/>
    <property type="project" value="GOC"/>
</dbReference>
<name>A0A7R9QMC8_9ACAR</name>
<evidence type="ECO:0000256" key="6">
    <source>
        <dbReference type="RuleBase" id="RU361188"/>
    </source>
</evidence>